<name>A0A0K3CJJ5_RHOTO</name>
<evidence type="ECO:0000313" key="2">
    <source>
        <dbReference type="EMBL" id="CTR07331.1"/>
    </source>
</evidence>
<feature type="compositionally biased region" description="Polar residues" evidence="1">
    <location>
        <begin position="548"/>
        <end position="569"/>
    </location>
</feature>
<feature type="compositionally biased region" description="Low complexity" evidence="1">
    <location>
        <begin position="15"/>
        <end position="39"/>
    </location>
</feature>
<feature type="compositionally biased region" description="Low complexity" evidence="1">
    <location>
        <begin position="299"/>
        <end position="313"/>
    </location>
</feature>
<sequence length="672" mass="69479">MPLDLSHPRTLLPLASSSASTSGGTASAGSKGTKGLAGSSAGGGGTARKAIHLKLTEEVLAQLVELARKAGSDAGGASGLKGALKVNLGAKPILVVGGVSHALNLHPEAPDTELVRLSTASRQLESVATITQKGSVKHGLADLEKAGQRARENREQAEKEKEGRRAVLLDSAPSTSKSRSASHSRLLPSTSSRPHTPLPSSAPASRTASPSSTPRQPSRLTAVPPKPPHPPGPAPSSTFRIGKGTVPSSIALSRSSSSSSSGASVSLASIANGTAPSPPRPAAPSASTSTSLPLPPSPQRQTSTSSTASSSSSEVSLLQKTIASGASATSPESLPVAETAAKADKGKAVATEEPEPKVEEKPAAPVRAGGGGVLKGKESLKKEKRREERAKDRSSAADGGESSAAPSRSASAKRASGGAKVQADESEEEIERRDKKKRRLLDDEDVGTSSSRASSVSRPAKGAKNGRDREASERGSGSESVKAKKVDKDRRRQRDESSPPRASSSNGTKKKKRQKVVTERWYSSSSSEEESAKPLARKTSHDGVKPRASSTSTPLANASPLRQVTTLPAQTRKLPPVPSLPPVSITSASSFASSRLSFLETYAAYAVLHSKLLDERCRLEQGEKGVLGGPDQVLKLVEQLGRKKAELEALKEGMRIWSEEQKKAGAAGPAAS</sequence>
<dbReference type="OrthoDB" id="2529991at2759"/>
<reference evidence="2 4" key="1">
    <citation type="submission" date="2015-07" db="EMBL/GenBank/DDBJ databases">
        <authorList>
            <person name="Cajimat M.N.B."/>
            <person name="Milazzo M.L."/>
            <person name="Fulhorst C.F."/>
        </authorList>
    </citation>
    <scope>NUCLEOTIDE SEQUENCE [LARGE SCALE GENOMIC DNA]</scope>
    <source>
        <strain evidence="2">Single colony</strain>
    </source>
</reference>
<dbReference type="EMBL" id="CWKI01000006">
    <property type="protein sequence ID" value="CTR07331.1"/>
    <property type="molecule type" value="Genomic_DNA"/>
</dbReference>
<feature type="compositionally biased region" description="Low complexity" evidence="1">
    <location>
        <begin position="449"/>
        <end position="458"/>
    </location>
</feature>
<reference evidence="3 5" key="2">
    <citation type="journal article" date="2018" name="Elife">
        <title>Functional genomics of lipid metabolism in the oleaginous yeast Rhodosporidium toruloides.</title>
        <authorList>
            <person name="Coradetti S.T."/>
            <person name="Pinel D."/>
            <person name="Geiselman G."/>
            <person name="Ito M."/>
            <person name="Mondo S."/>
            <person name="Reilly M.C."/>
            <person name="Cheng Y.F."/>
            <person name="Bauer S."/>
            <person name="Grigoriev I."/>
            <person name="Gladden J.M."/>
            <person name="Simmons B.A."/>
            <person name="Brem R."/>
            <person name="Arkin A.P."/>
            <person name="Skerker J.M."/>
        </authorList>
    </citation>
    <scope>NUCLEOTIDE SEQUENCE [LARGE SCALE GENOMIC DNA]</scope>
    <source>
        <strain evidence="3 5">NBRC 0880</strain>
    </source>
</reference>
<feature type="region of interest" description="Disordered" evidence="1">
    <location>
        <begin position="1"/>
        <end position="45"/>
    </location>
</feature>
<dbReference type="AlphaFoldDB" id="A0A0K3CJJ5"/>
<gene>
    <name evidence="2" type="primary">FGENESH: predicted gene_6.114</name>
    <name evidence="3" type="ORF">AAT19DRAFT_14611</name>
    <name evidence="2" type="ORF">BN2166_0031920</name>
</gene>
<feature type="region of interest" description="Disordered" evidence="1">
    <location>
        <begin position="146"/>
        <end position="582"/>
    </location>
</feature>
<evidence type="ECO:0000313" key="4">
    <source>
        <dbReference type="Proteomes" id="UP000199069"/>
    </source>
</evidence>
<feature type="compositionally biased region" description="Basic and acidic residues" evidence="1">
    <location>
        <begin position="375"/>
        <end position="395"/>
    </location>
</feature>
<feature type="compositionally biased region" description="Basic and acidic residues" evidence="1">
    <location>
        <begin position="481"/>
        <end position="498"/>
    </location>
</feature>
<feature type="compositionally biased region" description="Polar residues" evidence="1">
    <location>
        <begin position="314"/>
        <end position="332"/>
    </location>
</feature>
<feature type="compositionally biased region" description="Low complexity" evidence="1">
    <location>
        <begin position="248"/>
        <end position="275"/>
    </location>
</feature>
<keyword evidence="4" id="KW-1185">Reference proteome</keyword>
<dbReference type="Proteomes" id="UP000239560">
    <property type="component" value="Unassembled WGS sequence"/>
</dbReference>
<accession>A0A0K3CJJ5</accession>
<feature type="compositionally biased region" description="Low complexity" evidence="1">
    <location>
        <begin position="396"/>
        <end position="420"/>
    </location>
</feature>
<dbReference type="OMA" id="TERWYSS"/>
<protein>
    <submittedName>
        <fullName evidence="2">BY PROTMAP: gi|342319618|gb|EGU11565.1| Proteophosphoglycan ppg4 [Rhodotorula glutinis ATCC 204091]</fullName>
    </submittedName>
</protein>
<evidence type="ECO:0000313" key="5">
    <source>
        <dbReference type="Proteomes" id="UP000239560"/>
    </source>
</evidence>
<feature type="compositionally biased region" description="Pro residues" evidence="1">
    <location>
        <begin position="224"/>
        <end position="234"/>
    </location>
</feature>
<evidence type="ECO:0000256" key="1">
    <source>
        <dbReference type="SAM" id="MobiDB-lite"/>
    </source>
</evidence>
<evidence type="ECO:0000313" key="3">
    <source>
        <dbReference type="EMBL" id="PRQ74258.1"/>
    </source>
</evidence>
<dbReference type="STRING" id="5286.A0A0K3CJJ5"/>
<proteinExistence type="predicted"/>
<feature type="compositionally biased region" description="Low complexity" evidence="1">
    <location>
        <begin position="171"/>
        <end position="185"/>
    </location>
</feature>
<organism evidence="2 4">
    <name type="scientific">Rhodotorula toruloides</name>
    <name type="common">Yeast</name>
    <name type="synonym">Rhodosporidium toruloides</name>
    <dbReference type="NCBI Taxonomy" id="5286"/>
    <lineage>
        <taxon>Eukaryota</taxon>
        <taxon>Fungi</taxon>
        <taxon>Dikarya</taxon>
        <taxon>Basidiomycota</taxon>
        <taxon>Pucciniomycotina</taxon>
        <taxon>Microbotryomycetes</taxon>
        <taxon>Sporidiobolales</taxon>
        <taxon>Sporidiobolaceae</taxon>
        <taxon>Rhodotorula</taxon>
    </lineage>
</organism>
<feature type="compositionally biased region" description="Low complexity" evidence="1">
    <location>
        <begin position="283"/>
        <end position="292"/>
    </location>
</feature>
<feature type="compositionally biased region" description="Basic and acidic residues" evidence="1">
    <location>
        <begin position="146"/>
        <end position="167"/>
    </location>
</feature>
<dbReference type="EMBL" id="LCTV02000006">
    <property type="protein sequence ID" value="PRQ74258.1"/>
    <property type="molecule type" value="Genomic_DNA"/>
</dbReference>
<feature type="compositionally biased region" description="Low complexity" evidence="1">
    <location>
        <begin position="198"/>
        <end position="219"/>
    </location>
</feature>
<dbReference type="Proteomes" id="UP000199069">
    <property type="component" value="Unassembled WGS sequence"/>
</dbReference>